<evidence type="ECO:0000313" key="3">
    <source>
        <dbReference type="Proteomes" id="UP000663419"/>
    </source>
</evidence>
<name>A0A8A1LGZ0_AJEC8</name>
<dbReference type="Proteomes" id="UP000663419">
    <property type="component" value="Chromosome 2"/>
</dbReference>
<evidence type="ECO:0000256" key="1">
    <source>
        <dbReference type="SAM" id="MobiDB-lite"/>
    </source>
</evidence>
<feature type="compositionally biased region" description="Basic and acidic residues" evidence="1">
    <location>
        <begin position="34"/>
        <end position="71"/>
    </location>
</feature>
<protein>
    <submittedName>
        <fullName evidence="2">Uncharacterized protein</fullName>
    </submittedName>
</protein>
<accession>A0A8A1LGZ0</accession>
<organism evidence="2 3">
    <name type="scientific">Ajellomyces capsulatus (strain H88)</name>
    <name type="common">Darling's disease fungus</name>
    <name type="synonym">Histoplasma capsulatum</name>
    <dbReference type="NCBI Taxonomy" id="544711"/>
    <lineage>
        <taxon>Eukaryota</taxon>
        <taxon>Fungi</taxon>
        <taxon>Dikarya</taxon>
        <taxon>Ascomycota</taxon>
        <taxon>Pezizomycotina</taxon>
        <taxon>Eurotiomycetes</taxon>
        <taxon>Eurotiomycetidae</taxon>
        <taxon>Onygenales</taxon>
        <taxon>Ajellomycetaceae</taxon>
        <taxon>Histoplasma</taxon>
    </lineage>
</organism>
<evidence type="ECO:0000313" key="2">
    <source>
        <dbReference type="EMBL" id="QSS52195.1"/>
    </source>
</evidence>
<dbReference type="EMBL" id="CP069103">
    <property type="protein sequence ID" value="QSS52195.1"/>
    <property type="molecule type" value="Genomic_DNA"/>
</dbReference>
<sequence>MSQFMIIQNMHHVLTRYDMKYTKGQALRPKTIKRRAEQHNEPFKGKRAMIKDNLKAKAKFDPQKEKENEKKKEKKGNRGSPQHEPD</sequence>
<feature type="region of interest" description="Disordered" evidence="1">
    <location>
        <begin position="32"/>
        <end position="86"/>
    </location>
</feature>
<reference evidence="2" key="1">
    <citation type="submission" date="2021-01" db="EMBL/GenBank/DDBJ databases">
        <title>Chromosome-level genome assembly of a human fungal pathogen reveals clustering of transcriptionally co-regulated genes.</title>
        <authorList>
            <person name="Voorhies M."/>
            <person name="Cohen S."/>
            <person name="Shea T.P."/>
            <person name="Petrus S."/>
            <person name="Munoz J.F."/>
            <person name="Poplawski S."/>
            <person name="Goldman W.E."/>
            <person name="Michael T."/>
            <person name="Cuomo C.A."/>
            <person name="Sil A."/>
            <person name="Beyhan S."/>
        </authorList>
    </citation>
    <scope>NUCLEOTIDE SEQUENCE</scope>
    <source>
        <strain evidence="2">H88</strain>
    </source>
</reference>
<dbReference type="AlphaFoldDB" id="A0A8A1LGZ0"/>
<proteinExistence type="predicted"/>
<gene>
    <name evidence="2" type="ORF">I7I53_07745</name>
</gene>
<dbReference type="VEuPathDB" id="FungiDB:I7I53_07745"/>